<dbReference type="InterPro" id="IPR041657">
    <property type="entry name" value="HTH_17"/>
</dbReference>
<feature type="domain" description="Helix-turn-helix" evidence="1">
    <location>
        <begin position="9"/>
        <end position="54"/>
    </location>
</feature>
<sequence length="79" mass="9341">MENRWMRYQECSQYTQLALATLRRYVLDKRIPYCKVSGCIIFDRKAIDEWIEARAVPVVDMVHKKASLDMEKLAEVMGE</sequence>
<name>A0A645H7M1_9ZZZZ</name>
<dbReference type="SUPFAM" id="SSF46955">
    <property type="entry name" value="Putative DNA-binding domain"/>
    <property type="match status" value="1"/>
</dbReference>
<dbReference type="AlphaFoldDB" id="A0A645H7M1"/>
<evidence type="ECO:0000259" key="1">
    <source>
        <dbReference type="Pfam" id="PF12728"/>
    </source>
</evidence>
<accession>A0A645H7M1</accession>
<dbReference type="EMBL" id="VSSQ01087843">
    <property type="protein sequence ID" value="MPN34680.1"/>
    <property type="molecule type" value="Genomic_DNA"/>
</dbReference>
<evidence type="ECO:0000313" key="2">
    <source>
        <dbReference type="EMBL" id="MPN34680.1"/>
    </source>
</evidence>
<gene>
    <name evidence="2" type="ORF">SDC9_182174</name>
</gene>
<comment type="caution">
    <text evidence="2">The sequence shown here is derived from an EMBL/GenBank/DDBJ whole genome shotgun (WGS) entry which is preliminary data.</text>
</comment>
<organism evidence="2">
    <name type="scientific">bioreactor metagenome</name>
    <dbReference type="NCBI Taxonomy" id="1076179"/>
    <lineage>
        <taxon>unclassified sequences</taxon>
        <taxon>metagenomes</taxon>
        <taxon>ecological metagenomes</taxon>
    </lineage>
</organism>
<protein>
    <recommendedName>
        <fullName evidence="1">Helix-turn-helix domain-containing protein</fullName>
    </recommendedName>
</protein>
<dbReference type="Pfam" id="PF12728">
    <property type="entry name" value="HTH_17"/>
    <property type="match status" value="1"/>
</dbReference>
<reference evidence="2" key="1">
    <citation type="submission" date="2019-08" db="EMBL/GenBank/DDBJ databases">
        <authorList>
            <person name="Kucharzyk K."/>
            <person name="Murdoch R.W."/>
            <person name="Higgins S."/>
            <person name="Loffler F."/>
        </authorList>
    </citation>
    <scope>NUCLEOTIDE SEQUENCE</scope>
</reference>
<proteinExistence type="predicted"/>
<dbReference type="InterPro" id="IPR009061">
    <property type="entry name" value="DNA-bd_dom_put_sf"/>
</dbReference>